<sequence>MSPKTWSNWITEAARYKPSKADLAAARNALIRSLEDPAALSQAVSPATLPASGPANGLTPGEARRSLNLIGRLEELWQDCLMVRKHAIKHNDQSGEEIKLLKAFCQSINMRNGIIGNVLAALEKLWNMQKMQDFHDAVIDEVRKESPECAARIVARMTRLAAASGVQDEGARV</sequence>
<comment type="caution">
    <text evidence="1">The sequence shown here is derived from an EMBL/GenBank/DDBJ whole genome shotgun (WGS) entry which is preliminary data.</text>
</comment>
<organism evidence="1 2">
    <name type="scientific">Thauera aminoaromatica</name>
    <dbReference type="NCBI Taxonomy" id="164330"/>
    <lineage>
        <taxon>Bacteria</taxon>
        <taxon>Pseudomonadati</taxon>
        <taxon>Pseudomonadota</taxon>
        <taxon>Betaproteobacteria</taxon>
        <taxon>Rhodocyclales</taxon>
        <taxon>Zoogloeaceae</taxon>
        <taxon>Thauera</taxon>
    </lineage>
</organism>
<evidence type="ECO:0000313" key="1">
    <source>
        <dbReference type="EMBL" id="TXH78019.1"/>
    </source>
</evidence>
<gene>
    <name evidence="1" type="ORF">E6Q80_23705</name>
</gene>
<reference evidence="1 2" key="1">
    <citation type="submission" date="2018-09" db="EMBL/GenBank/DDBJ databases">
        <title>Metagenome Assembled Genomes from an Advanced Water Purification Facility.</title>
        <authorList>
            <person name="Stamps B.W."/>
            <person name="Spear J.R."/>
        </authorList>
    </citation>
    <scope>NUCLEOTIDE SEQUENCE [LARGE SCALE GENOMIC DNA]</scope>
    <source>
        <strain evidence="1">Bin_27_1</strain>
    </source>
</reference>
<protein>
    <submittedName>
        <fullName evidence="1">Uncharacterized protein</fullName>
    </submittedName>
</protein>
<dbReference type="EMBL" id="SSFD01000405">
    <property type="protein sequence ID" value="TXH78019.1"/>
    <property type="molecule type" value="Genomic_DNA"/>
</dbReference>
<dbReference type="Proteomes" id="UP000321192">
    <property type="component" value="Unassembled WGS sequence"/>
</dbReference>
<evidence type="ECO:0000313" key="2">
    <source>
        <dbReference type="Proteomes" id="UP000321192"/>
    </source>
</evidence>
<accession>A0A5C7S3M4</accession>
<dbReference type="AlphaFoldDB" id="A0A5C7S3M4"/>
<dbReference type="RefSeq" id="WP_276662914.1">
    <property type="nucleotide sequence ID" value="NZ_SSFD01000405.1"/>
</dbReference>
<name>A0A5C7S3M4_THASP</name>
<proteinExistence type="predicted"/>